<gene>
    <name evidence="3" type="ORF">CYNAS_LOCUS21018</name>
</gene>
<feature type="chain" id="PRO_5041304483" evidence="2">
    <location>
        <begin position="16"/>
        <end position="695"/>
    </location>
</feature>
<protein>
    <submittedName>
        <fullName evidence="3">Uncharacterized protein</fullName>
    </submittedName>
</protein>
<evidence type="ECO:0000313" key="4">
    <source>
        <dbReference type="Proteomes" id="UP001176961"/>
    </source>
</evidence>
<dbReference type="Proteomes" id="UP001176961">
    <property type="component" value="Unassembled WGS sequence"/>
</dbReference>
<name>A0AA36MG75_CYLNA</name>
<evidence type="ECO:0000256" key="1">
    <source>
        <dbReference type="SAM" id="MobiDB-lite"/>
    </source>
</evidence>
<evidence type="ECO:0000256" key="2">
    <source>
        <dbReference type="SAM" id="SignalP"/>
    </source>
</evidence>
<dbReference type="AlphaFoldDB" id="A0AA36MG75"/>
<reference evidence="3" key="1">
    <citation type="submission" date="2023-07" db="EMBL/GenBank/DDBJ databases">
        <authorList>
            <consortium name="CYATHOMIX"/>
        </authorList>
    </citation>
    <scope>NUCLEOTIDE SEQUENCE</scope>
    <source>
        <strain evidence="3">N/A</strain>
    </source>
</reference>
<keyword evidence="4" id="KW-1185">Reference proteome</keyword>
<keyword evidence="2" id="KW-0732">Signal</keyword>
<sequence length="695" mass="76000">MIHIFLFSFIRTTAALDFSNDFTTTEKAPFSAEAGIFSNEETGQVFPMAPDTDFEEARAALRAVKNDASIIASAKPPGFEPQPPGIEESPEFRIKDFSRLSTAAQRDIHSTPPPTLERVLPPSDSAVESFGGKELPMEQEESSGENRPNNRLEKDAAEDKDTAEGSGQEELTGNVEKVSGEVGQHFDERRPTLLELEPQEHIQMENETTSDTFHSSPIRTRTTTSFPGVNYDPPNMEETTTLLSLTEEETPFLRTAANLLNSMYDAMQSSVPPDNDYSKPAQGAVLAIAEVNSPPETVATNAAEEAPPPSTVDYGAVFDMVGPTPPPESYFGGSMGSSYDMPSPQTNGYEDMPSQTMTENMSQKQLQDFSDSAARQSVDVGRTLKVSELKKVTTSRSLAKNKKLNRDAGIKAIAEKTMLIGPPAHRAPPRRGAVEGCPEPGLCAKNCFVYINERGCQDCQCLWQALSCDVDDDCPEAVQYCDLGRCNCRPGTRQDMGRSGFCEADPDYKGSQLLGAGQFLRRFKRVAAVGPPVEGDETVSTVLEDNHSARLSRELTSGILEEDDPTLSTVIISRSLTPSDSSQPPAPPPRASDVSRILIDRNIASTFPYLPPLQPLSRIINKSHKSATTDKSNDKTSAKRWKDRKSIGLVEFPISARFIAARSRGVSVLPPLPLGIHPSKEELQRHNQFKKSLIR</sequence>
<feature type="compositionally biased region" description="Polar residues" evidence="1">
    <location>
        <begin position="206"/>
        <end position="227"/>
    </location>
</feature>
<dbReference type="EMBL" id="CATQJL010000326">
    <property type="protein sequence ID" value="CAJ0609035.1"/>
    <property type="molecule type" value="Genomic_DNA"/>
</dbReference>
<evidence type="ECO:0000313" key="3">
    <source>
        <dbReference type="EMBL" id="CAJ0609035.1"/>
    </source>
</evidence>
<comment type="caution">
    <text evidence="3">The sequence shown here is derived from an EMBL/GenBank/DDBJ whole genome shotgun (WGS) entry which is preliminary data.</text>
</comment>
<feature type="region of interest" description="Disordered" evidence="1">
    <location>
        <begin position="206"/>
        <end position="235"/>
    </location>
</feature>
<accession>A0AA36MG75</accession>
<feature type="signal peptide" evidence="2">
    <location>
        <begin position="1"/>
        <end position="15"/>
    </location>
</feature>
<proteinExistence type="predicted"/>
<organism evidence="3 4">
    <name type="scientific">Cylicocyclus nassatus</name>
    <name type="common">Nematode worm</name>
    <dbReference type="NCBI Taxonomy" id="53992"/>
    <lineage>
        <taxon>Eukaryota</taxon>
        <taxon>Metazoa</taxon>
        <taxon>Ecdysozoa</taxon>
        <taxon>Nematoda</taxon>
        <taxon>Chromadorea</taxon>
        <taxon>Rhabditida</taxon>
        <taxon>Rhabditina</taxon>
        <taxon>Rhabditomorpha</taxon>
        <taxon>Strongyloidea</taxon>
        <taxon>Strongylidae</taxon>
        <taxon>Cylicocyclus</taxon>
    </lineage>
</organism>
<feature type="region of interest" description="Disordered" evidence="1">
    <location>
        <begin position="101"/>
        <end position="188"/>
    </location>
</feature>
<feature type="compositionally biased region" description="Basic and acidic residues" evidence="1">
    <location>
        <begin position="148"/>
        <end position="163"/>
    </location>
</feature>